<dbReference type="SUPFAM" id="SSF53383">
    <property type="entry name" value="PLP-dependent transferases"/>
    <property type="match status" value="1"/>
</dbReference>
<feature type="non-terminal residue" evidence="2">
    <location>
        <position position="1"/>
    </location>
</feature>
<dbReference type="Pfam" id="PF01041">
    <property type="entry name" value="DegT_DnrJ_EryC1"/>
    <property type="match status" value="1"/>
</dbReference>
<sequence>NDLAAAVGLGNLTGFPERLARRREIAAAYREGLDGVPGVTLLRADPGYDSASWLFTLLVERRSSFVHAVEERGIPT</sequence>
<accession>A0AAW8ARA6</accession>
<dbReference type="Proteomes" id="UP001244490">
    <property type="component" value="Unassembled WGS sequence"/>
</dbReference>
<evidence type="ECO:0000313" key="2">
    <source>
        <dbReference type="EMBL" id="MDP0972023.1"/>
    </source>
</evidence>
<gene>
    <name evidence="2" type="ORF">Q6294_34395</name>
</gene>
<evidence type="ECO:0000256" key="1">
    <source>
        <dbReference type="ARBA" id="ARBA00022898"/>
    </source>
</evidence>
<comment type="caution">
    <text evidence="2">The sequence shown here is derived from an EMBL/GenBank/DDBJ whole genome shotgun (WGS) entry which is preliminary data.</text>
</comment>
<name>A0AAW8ARA6_KLEPN</name>
<keyword evidence="2" id="KW-0808">Transferase</keyword>
<evidence type="ECO:0000313" key="3">
    <source>
        <dbReference type="Proteomes" id="UP001244490"/>
    </source>
</evidence>
<organism evidence="2 3">
    <name type="scientific">Klebsiella pneumoniae</name>
    <dbReference type="NCBI Taxonomy" id="573"/>
    <lineage>
        <taxon>Bacteria</taxon>
        <taxon>Pseudomonadati</taxon>
        <taxon>Pseudomonadota</taxon>
        <taxon>Gammaproteobacteria</taxon>
        <taxon>Enterobacterales</taxon>
        <taxon>Enterobacteriaceae</taxon>
        <taxon>Klebsiella/Raoultella group</taxon>
        <taxon>Klebsiella</taxon>
        <taxon>Klebsiella pneumoniae complex</taxon>
    </lineage>
</organism>
<dbReference type="InterPro" id="IPR015424">
    <property type="entry name" value="PyrdxlP-dep_Trfase"/>
</dbReference>
<dbReference type="InterPro" id="IPR015422">
    <property type="entry name" value="PyrdxlP-dep_Trfase_small"/>
</dbReference>
<feature type="non-terminal residue" evidence="2">
    <location>
        <position position="76"/>
    </location>
</feature>
<dbReference type="Gene3D" id="3.90.1150.10">
    <property type="entry name" value="Aspartate Aminotransferase, domain 1"/>
    <property type="match status" value="1"/>
</dbReference>
<dbReference type="AlphaFoldDB" id="A0AAW8ARA6"/>
<protein>
    <submittedName>
        <fullName evidence="2">DegT/DnrJ/EryC1/StrS family aminotransferase</fullName>
    </submittedName>
</protein>
<keyword evidence="1" id="KW-0663">Pyridoxal phosphate</keyword>
<dbReference type="InterPro" id="IPR000653">
    <property type="entry name" value="DegT/StrS_aminotransferase"/>
</dbReference>
<reference evidence="2" key="1">
    <citation type="submission" date="2023-07" db="EMBL/GenBank/DDBJ databases">
        <authorList>
            <person name="Peng Z."/>
        </authorList>
    </citation>
    <scope>NUCLEOTIDE SEQUENCE</scope>
    <source>
        <strain evidence="2">KP219</strain>
    </source>
</reference>
<dbReference type="RefSeq" id="WP_305202945.1">
    <property type="nucleotide sequence ID" value="NZ_JAUUIA010001563.1"/>
</dbReference>
<dbReference type="GO" id="GO:0008483">
    <property type="term" value="F:transaminase activity"/>
    <property type="evidence" value="ECO:0007669"/>
    <property type="project" value="UniProtKB-KW"/>
</dbReference>
<proteinExistence type="predicted"/>
<keyword evidence="2" id="KW-0032">Aminotransferase</keyword>
<dbReference type="EMBL" id="JAUUIA010001563">
    <property type="protein sequence ID" value="MDP0972023.1"/>
    <property type="molecule type" value="Genomic_DNA"/>
</dbReference>